<dbReference type="PANTHER" id="PTHR32322:SF18">
    <property type="entry name" value="S-ADENOSYLMETHIONINE_S-ADENOSYLHOMOCYSTEINE TRANSPORTER"/>
    <property type="match status" value="1"/>
</dbReference>
<organism evidence="9 10">
    <name type="scientific">Dolosicoccus paucivorans</name>
    <dbReference type="NCBI Taxonomy" id="84521"/>
    <lineage>
        <taxon>Bacteria</taxon>
        <taxon>Bacillati</taxon>
        <taxon>Bacillota</taxon>
        <taxon>Bacilli</taxon>
        <taxon>Lactobacillales</taxon>
        <taxon>Aerococcaceae</taxon>
        <taxon>Dolosicoccus</taxon>
    </lineage>
</organism>
<keyword evidence="6 7" id="KW-0472">Membrane</keyword>
<evidence type="ECO:0000256" key="5">
    <source>
        <dbReference type="ARBA" id="ARBA00022989"/>
    </source>
</evidence>
<dbReference type="Proteomes" id="UP000235682">
    <property type="component" value="Unassembled WGS sequence"/>
</dbReference>
<feature type="transmembrane region" description="Helical" evidence="7">
    <location>
        <begin position="100"/>
        <end position="118"/>
    </location>
</feature>
<evidence type="ECO:0000256" key="7">
    <source>
        <dbReference type="SAM" id="Phobius"/>
    </source>
</evidence>
<protein>
    <submittedName>
        <fullName evidence="9">EamA family transporter</fullName>
    </submittedName>
</protein>
<feature type="transmembrane region" description="Helical" evidence="7">
    <location>
        <begin position="274"/>
        <end position="294"/>
    </location>
</feature>
<feature type="domain" description="EamA" evidence="8">
    <location>
        <begin position="158"/>
        <end position="290"/>
    </location>
</feature>
<feature type="transmembrane region" description="Helical" evidence="7">
    <location>
        <begin position="245"/>
        <end position="268"/>
    </location>
</feature>
<dbReference type="GO" id="GO:0005886">
    <property type="term" value="C:plasma membrane"/>
    <property type="evidence" value="ECO:0007669"/>
    <property type="project" value="UniProtKB-SubCell"/>
</dbReference>
<comment type="subcellular location">
    <subcellularLocation>
        <location evidence="1">Cell membrane</location>
        <topology evidence="1">Multi-pass membrane protein</topology>
    </subcellularLocation>
</comment>
<dbReference type="Gene3D" id="1.10.3730.20">
    <property type="match status" value="1"/>
</dbReference>
<keyword evidence="4 7" id="KW-0812">Transmembrane</keyword>
<dbReference type="Pfam" id="PF00892">
    <property type="entry name" value="EamA"/>
    <property type="match status" value="2"/>
</dbReference>
<dbReference type="STRING" id="84521.SAMN04487994_100315"/>
<evidence type="ECO:0000256" key="6">
    <source>
        <dbReference type="ARBA" id="ARBA00023136"/>
    </source>
</evidence>
<dbReference type="SUPFAM" id="SSF103481">
    <property type="entry name" value="Multidrug resistance efflux transporter EmrE"/>
    <property type="match status" value="2"/>
</dbReference>
<feature type="transmembrane region" description="Helical" evidence="7">
    <location>
        <begin position="130"/>
        <end position="148"/>
    </location>
</feature>
<name>A0A2N6SPR9_9LACT</name>
<keyword evidence="5 7" id="KW-1133">Transmembrane helix</keyword>
<dbReference type="PANTHER" id="PTHR32322">
    <property type="entry name" value="INNER MEMBRANE TRANSPORTER"/>
    <property type="match status" value="1"/>
</dbReference>
<evidence type="ECO:0000256" key="3">
    <source>
        <dbReference type="ARBA" id="ARBA00022475"/>
    </source>
</evidence>
<dbReference type="EMBL" id="PNHE01000002">
    <property type="protein sequence ID" value="PMC59057.1"/>
    <property type="molecule type" value="Genomic_DNA"/>
</dbReference>
<keyword evidence="10" id="KW-1185">Reference proteome</keyword>
<accession>A0A2N6SPR9</accession>
<evidence type="ECO:0000256" key="1">
    <source>
        <dbReference type="ARBA" id="ARBA00004651"/>
    </source>
</evidence>
<feature type="transmembrane region" description="Helical" evidence="7">
    <location>
        <begin position="186"/>
        <end position="206"/>
    </location>
</feature>
<feature type="transmembrane region" description="Helical" evidence="7">
    <location>
        <begin position="75"/>
        <end position="94"/>
    </location>
</feature>
<dbReference type="RefSeq" id="WP_102227657.1">
    <property type="nucleotide sequence ID" value="NZ_PNFY01000012.1"/>
</dbReference>
<sequence length="306" mass="34433">MNHYFKGITLAVTGGTLWGLSGVVAQLLFTNPHLSAEWLISTRLFMAGLMILTYAFIKKESIFTWIYHKQDRRQLIIFSIFGMSAMQYTFFKAIQFTDASTATILQYTAPIFIFLFLVLTRKKVFNMTEFFLIILTLIGIVLITTNGQLDSLTISPRGFLTGVSSAIALAFYLLYPRRIMTKYGTLVVAGWGMLIGGMIFQLFSPFWQPNVQLTQGELFSLIFVITLGTAVPFIVFLSSLNYLPVTLASVLSALEPIVATIFSVWLFHRHFQPAELMGIVLVLITITLLSILDAKKVKPTSTHRQQ</sequence>
<dbReference type="InterPro" id="IPR000620">
    <property type="entry name" value="EamA_dom"/>
</dbReference>
<gene>
    <name evidence="9" type="ORF">CJ205_00920</name>
</gene>
<dbReference type="InterPro" id="IPR050638">
    <property type="entry name" value="AA-Vitamin_Transporters"/>
</dbReference>
<comment type="similarity">
    <text evidence="2">Belongs to the EamA transporter family.</text>
</comment>
<feature type="transmembrane region" description="Helical" evidence="7">
    <location>
        <begin position="7"/>
        <end position="29"/>
    </location>
</feature>
<proteinExistence type="inferred from homology"/>
<feature type="transmembrane region" description="Helical" evidence="7">
    <location>
        <begin position="154"/>
        <end position="174"/>
    </location>
</feature>
<dbReference type="AlphaFoldDB" id="A0A2N6SPR9"/>
<evidence type="ECO:0000313" key="9">
    <source>
        <dbReference type="EMBL" id="PMC59057.1"/>
    </source>
</evidence>
<feature type="transmembrane region" description="Helical" evidence="7">
    <location>
        <begin position="35"/>
        <end position="55"/>
    </location>
</feature>
<evidence type="ECO:0000259" key="8">
    <source>
        <dbReference type="Pfam" id="PF00892"/>
    </source>
</evidence>
<comment type="caution">
    <text evidence="9">The sequence shown here is derived from an EMBL/GenBank/DDBJ whole genome shotgun (WGS) entry which is preliminary data.</text>
</comment>
<feature type="transmembrane region" description="Helical" evidence="7">
    <location>
        <begin position="218"/>
        <end position="238"/>
    </location>
</feature>
<evidence type="ECO:0000256" key="2">
    <source>
        <dbReference type="ARBA" id="ARBA00007362"/>
    </source>
</evidence>
<dbReference type="OrthoDB" id="9810818at2"/>
<keyword evidence="3" id="KW-1003">Cell membrane</keyword>
<feature type="domain" description="EamA" evidence="8">
    <location>
        <begin position="6"/>
        <end position="144"/>
    </location>
</feature>
<evidence type="ECO:0000256" key="4">
    <source>
        <dbReference type="ARBA" id="ARBA00022692"/>
    </source>
</evidence>
<reference evidence="9 10" key="1">
    <citation type="submission" date="2017-09" db="EMBL/GenBank/DDBJ databases">
        <title>Bacterial strain isolated from the female urinary microbiota.</title>
        <authorList>
            <person name="Thomas-White K."/>
            <person name="Kumar N."/>
            <person name="Forster S."/>
            <person name="Putonti C."/>
            <person name="Lawley T."/>
            <person name="Wolfe A.J."/>
        </authorList>
    </citation>
    <scope>NUCLEOTIDE SEQUENCE [LARGE SCALE GENOMIC DNA]</scope>
    <source>
        <strain evidence="9 10">UMB0852</strain>
    </source>
</reference>
<dbReference type="InterPro" id="IPR037185">
    <property type="entry name" value="EmrE-like"/>
</dbReference>
<evidence type="ECO:0000313" key="10">
    <source>
        <dbReference type="Proteomes" id="UP000235682"/>
    </source>
</evidence>